<evidence type="ECO:0000313" key="2">
    <source>
        <dbReference type="EMBL" id="PJY69349.1"/>
    </source>
</evidence>
<accession>A0A2M9V136</accession>
<gene>
    <name evidence="2" type="ORF">CQW34_04366</name>
</gene>
<evidence type="ECO:0000259" key="1">
    <source>
        <dbReference type="Pfam" id="PF20240"/>
    </source>
</evidence>
<reference evidence="2 3" key="1">
    <citation type="journal article" date="2017" name="MBio">
        <title>Gut Symbiont Bacteroides fragilis Secretes a Eukaryotic-Like Ubiquitin Protein That Mediates Intraspecies Antagonism.</title>
        <authorList>
            <person name="Chatzidaki-Livanis M."/>
            <person name="Coyne M.J."/>
            <person name="Roelofs K.G."/>
            <person name="Gentyala R.R."/>
            <person name="Caldwell J.M."/>
            <person name="Comstock L.E."/>
        </authorList>
    </citation>
    <scope>NUCLEOTIDE SEQUENCE [LARGE SCALE GENOMIC DNA]</scope>
    <source>
        <strain evidence="2 3">12905</strain>
    </source>
</reference>
<name>A0A2M9V136_BACFG</name>
<feature type="domain" description="DUF6597" evidence="1">
    <location>
        <begin position="5"/>
        <end position="54"/>
    </location>
</feature>
<protein>
    <recommendedName>
        <fullName evidence="1">DUF6597 domain-containing protein</fullName>
    </recommendedName>
</protein>
<dbReference type="RefSeq" id="WP_049702064.1">
    <property type="nucleotide sequence ID" value="NZ_CAXSXS010000012.1"/>
</dbReference>
<dbReference type="AlphaFoldDB" id="A0A2M9V136"/>
<organism evidence="2 3">
    <name type="scientific">Bacteroides fragilis</name>
    <dbReference type="NCBI Taxonomy" id="817"/>
    <lineage>
        <taxon>Bacteria</taxon>
        <taxon>Pseudomonadati</taxon>
        <taxon>Bacteroidota</taxon>
        <taxon>Bacteroidia</taxon>
        <taxon>Bacteroidales</taxon>
        <taxon>Bacteroidaceae</taxon>
        <taxon>Bacteroides</taxon>
    </lineage>
</organism>
<evidence type="ECO:0000313" key="3">
    <source>
        <dbReference type="Proteomes" id="UP000231846"/>
    </source>
</evidence>
<dbReference type="EMBL" id="PDCW01000063">
    <property type="protein sequence ID" value="PJY69349.1"/>
    <property type="molecule type" value="Genomic_DNA"/>
</dbReference>
<dbReference type="Pfam" id="PF20240">
    <property type="entry name" value="DUF6597"/>
    <property type="match status" value="1"/>
</dbReference>
<dbReference type="InterPro" id="IPR046532">
    <property type="entry name" value="DUF6597"/>
</dbReference>
<comment type="caution">
    <text evidence="2">The sequence shown here is derived from an EMBL/GenBank/DDBJ whole genome shotgun (WGS) entry which is preliminary data.</text>
</comment>
<dbReference type="Proteomes" id="UP000231846">
    <property type="component" value="Unassembled WGS sequence"/>
</dbReference>
<proteinExistence type="predicted"/>
<sequence>MEKIQVIQPTKLLAPYIKQYWFLRIDDVKQGFQRSIPAGCVALVFHKGNKIISSFHKGTQPHYK</sequence>